<feature type="transmembrane region" description="Helical" evidence="1">
    <location>
        <begin position="144"/>
        <end position="167"/>
    </location>
</feature>
<evidence type="ECO:0008006" key="4">
    <source>
        <dbReference type="Google" id="ProtNLM"/>
    </source>
</evidence>
<keyword evidence="3" id="KW-1185">Reference proteome</keyword>
<sequence length="171" mass="19789">MREHILKIIDPSISDICIKYFINIDKNSINIFDNLDELVSSYNKFYYGHENYSDLQAFIGRINFVERSEFNNRECIRLLLKKYYGYYKNYVKTELEDKAIISYSIYNDKYINGILNVVSSTNENVDDAEGQIDFAEVIEAHTDFASGTGTGIGFSSFAILVIAFILYKMIK</sequence>
<dbReference type="GeneID" id="39744915"/>
<keyword evidence="1" id="KW-0812">Transmembrane</keyword>
<dbReference type="EMBL" id="BDQF01000114">
    <property type="protein sequence ID" value="GAW84107.1"/>
    <property type="molecule type" value="Genomic_DNA"/>
</dbReference>
<name>A0A1Y1JSF7_PLAGO</name>
<keyword evidence="1" id="KW-0472">Membrane</keyword>
<proteinExistence type="predicted"/>
<dbReference type="RefSeq" id="XP_028546696.1">
    <property type="nucleotide sequence ID" value="XM_028690895.1"/>
</dbReference>
<evidence type="ECO:0000256" key="1">
    <source>
        <dbReference type="SAM" id="Phobius"/>
    </source>
</evidence>
<organism evidence="2 3">
    <name type="scientific">Plasmodium gonderi</name>
    <dbReference type="NCBI Taxonomy" id="77519"/>
    <lineage>
        <taxon>Eukaryota</taxon>
        <taxon>Sar</taxon>
        <taxon>Alveolata</taxon>
        <taxon>Apicomplexa</taxon>
        <taxon>Aconoidasida</taxon>
        <taxon>Haemosporida</taxon>
        <taxon>Plasmodiidae</taxon>
        <taxon>Plasmodium</taxon>
        <taxon>Plasmodium (Plasmodium)</taxon>
    </lineage>
</organism>
<dbReference type="AlphaFoldDB" id="A0A1Y1JSF7"/>
<evidence type="ECO:0000313" key="3">
    <source>
        <dbReference type="Proteomes" id="UP000195521"/>
    </source>
</evidence>
<protein>
    <recommendedName>
        <fullName evidence="4">Variable surface protein</fullName>
    </recommendedName>
</protein>
<evidence type="ECO:0000313" key="2">
    <source>
        <dbReference type="EMBL" id="GAW84107.1"/>
    </source>
</evidence>
<dbReference type="Proteomes" id="UP000195521">
    <property type="component" value="Unassembled WGS sequence"/>
</dbReference>
<comment type="caution">
    <text evidence="2">The sequence shown here is derived from an EMBL/GenBank/DDBJ whole genome shotgun (WGS) entry which is preliminary data.</text>
</comment>
<accession>A0A1Y1JSF7</accession>
<keyword evidence="1" id="KW-1133">Transmembrane helix</keyword>
<reference evidence="3" key="1">
    <citation type="submission" date="2017-04" db="EMBL/GenBank/DDBJ databases">
        <title>Plasmodium gonderi genome.</title>
        <authorList>
            <person name="Arisue N."/>
            <person name="Honma H."/>
            <person name="Kawai S."/>
            <person name="Tougan T."/>
            <person name="Tanabe K."/>
            <person name="Horii T."/>
        </authorList>
    </citation>
    <scope>NUCLEOTIDE SEQUENCE [LARGE SCALE GENOMIC DNA]</scope>
    <source>
        <strain evidence="3">ATCC 30045</strain>
    </source>
</reference>
<gene>
    <name evidence="2" type="ORF">PGO_001125</name>
</gene>